<dbReference type="Pfam" id="PF00194">
    <property type="entry name" value="Carb_anhydrase"/>
    <property type="match status" value="1"/>
</dbReference>
<evidence type="ECO:0000256" key="10">
    <source>
        <dbReference type="ARBA" id="ARBA00048348"/>
    </source>
</evidence>
<evidence type="ECO:0000313" key="14">
    <source>
        <dbReference type="EMBL" id="CAF1428093.1"/>
    </source>
</evidence>
<dbReference type="EMBL" id="CAJOBI010000550">
    <property type="protein sequence ID" value="CAF3830727.1"/>
    <property type="molecule type" value="Genomic_DNA"/>
</dbReference>
<comment type="caution">
    <text evidence="13">The sequence shown here is derived from an EMBL/GenBank/DDBJ whole genome shotgun (WGS) entry which is preliminary data.</text>
</comment>
<keyword evidence="6 11" id="KW-0479">Metal-binding</keyword>
<dbReference type="PANTHER" id="PTHR18952">
    <property type="entry name" value="CARBONIC ANHYDRASE"/>
    <property type="match status" value="1"/>
</dbReference>
<dbReference type="GO" id="GO:0008270">
    <property type="term" value="F:zinc ion binding"/>
    <property type="evidence" value="ECO:0007669"/>
    <property type="project" value="UniProtKB-UniRule"/>
</dbReference>
<feature type="signal peptide" evidence="11">
    <location>
        <begin position="1"/>
        <end position="24"/>
    </location>
</feature>
<evidence type="ECO:0000256" key="3">
    <source>
        <dbReference type="ARBA" id="ARBA00010718"/>
    </source>
</evidence>
<dbReference type="Gene3D" id="3.10.200.10">
    <property type="entry name" value="Alpha carbonic anhydrase"/>
    <property type="match status" value="1"/>
</dbReference>
<evidence type="ECO:0000313" key="16">
    <source>
        <dbReference type="EMBL" id="CAF3881858.1"/>
    </source>
</evidence>
<evidence type="ECO:0000256" key="11">
    <source>
        <dbReference type="RuleBase" id="RU367011"/>
    </source>
</evidence>
<dbReference type="SMART" id="SM01057">
    <property type="entry name" value="Carb_anhydrase"/>
    <property type="match status" value="1"/>
</dbReference>
<dbReference type="Proteomes" id="UP000663834">
    <property type="component" value="Unassembled WGS sequence"/>
</dbReference>
<evidence type="ECO:0000313" key="15">
    <source>
        <dbReference type="EMBL" id="CAF3830727.1"/>
    </source>
</evidence>
<evidence type="ECO:0000256" key="9">
    <source>
        <dbReference type="ARBA" id="ARBA00023239"/>
    </source>
</evidence>
<dbReference type="PANTHER" id="PTHR18952:SF141">
    <property type="entry name" value="CARBONIC ANHYDRASE"/>
    <property type="match status" value="1"/>
</dbReference>
<comment type="subcellular location">
    <subcellularLocation>
        <location evidence="2">Secreted</location>
        <location evidence="2">Extracellular space</location>
        <location evidence="2">Extracellular matrix</location>
    </subcellularLocation>
</comment>
<keyword evidence="7 11" id="KW-0862">Zinc</keyword>
<evidence type="ECO:0000259" key="12">
    <source>
        <dbReference type="PROSITE" id="PS51144"/>
    </source>
</evidence>
<feature type="chain" id="PRO_5035957076" description="Carbonic anhydrase" evidence="11">
    <location>
        <begin position="25"/>
        <end position="322"/>
    </location>
</feature>
<dbReference type="GO" id="GO:0004089">
    <property type="term" value="F:carbonate dehydratase activity"/>
    <property type="evidence" value="ECO:0007669"/>
    <property type="project" value="UniProtKB-UniRule"/>
</dbReference>
<evidence type="ECO:0000313" key="17">
    <source>
        <dbReference type="EMBL" id="CAF3944228.1"/>
    </source>
</evidence>
<dbReference type="PROSITE" id="PS51144">
    <property type="entry name" value="ALPHA_CA_2"/>
    <property type="match status" value="1"/>
</dbReference>
<comment type="similarity">
    <text evidence="3 11">Belongs to the alpha-carbonic anhydrase family.</text>
</comment>
<feature type="non-terminal residue" evidence="13">
    <location>
        <position position="1"/>
    </location>
</feature>
<gene>
    <name evidence="17" type="ORF">BYL167_LOCUS10678</name>
    <name evidence="14" type="ORF">CJN711_LOCUS23409</name>
    <name evidence="16" type="ORF">GIL414_LOCUS5585</name>
    <name evidence="13" type="ORF">KQP761_LOCUS3265</name>
    <name evidence="15" type="ORF">SMN809_LOCUS2847</name>
</gene>
<feature type="domain" description="Alpha-carbonic anhydrase" evidence="12">
    <location>
        <begin position="26"/>
        <end position="280"/>
    </location>
</feature>
<evidence type="ECO:0000313" key="18">
    <source>
        <dbReference type="Proteomes" id="UP000663834"/>
    </source>
</evidence>
<evidence type="ECO:0000256" key="6">
    <source>
        <dbReference type="ARBA" id="ARBA00022723"/>
    </source>
</evidence>
<dbReference type="SUPFAM" id="SSF51069">
    <property type="entry name" value="Carbonic anhydrase"/>
    <property type="match status" value="1"/>
</dbReference>
<evidence type="ECO:0000256" key="2">
    <source>
        <dbReference type="ARBA" id="ARBA00004498"/>
    </source>
</evidence>
<dbReference type="AlphaFoldDB" id="A0A815B9G2"/>
<reference evidence="13" key="1">
    <citation type="submission" date="2021-02" db="EMBL/GenBank/DDBJ databases">
        <authorList>
            <person name="Nowell W R."/>
        </authorList>
    </citation>
    <scope>NUCLEOTIDE SEQUENCE</scope>
</reference>
<comment type="cofactor">
    <cofactor evidence="1 11">
        <name>Zn(2+)</name>
        <dbReference type="ChEBI" id="CHEBI:29105"/>
    </cofactor>
</comment>
<keyword evidence="5" id="KW-0964">Secreted</keyword>
<dbReference type="EMBL" id="CAJNOW010000322">
    <property type="protein sequence ID" value="CAF1270581.1"/>
    <property type="molecule type" value="Genomic_DNA"/>
</dbReference>
<dbReference type="InterPro" id="IPR023561">
    <property type="entry name" value="Carbonic_anhydrase_a-class"/>
</dbReference>
<evidence type="ECO:0000313" key="13">
    <source>
        <dbReference type="EMBL" id="CAF1270581.1"/>
    </source>
</evidence>
<dbReference type="InterPro" id="IPR001148">
    <property type="entry name" value="CA_dom"/>
</dbReference>
<dbReference type="Proteomes" id="UP000681720">
    <property type="component" value="Unassembled WGS sequence"/>
</dbReference>
<evidence type="ECO:0000256" key="5">
    <source>
        <dbReference type="ARBA" id="ARBA00022530"/>
    </source>
</evidence>
<dbReference type="FunFam" id="3.10.200.10:FF:000003">
    <property type="entry name" value="Carbonic anhydrase 12"/>
    <property type="match status" value="1"/>
</dbReference>
<dbReference type="EMBL" id="CAJOBH010003248">
    <property type="protein sequence ID" value="CAF3944228.1"/>
    <property type="molecule type" value="Genomic_DNA"/>
</dbReference>
<proteinExistence type="inferred from homology"/>
<dbReference type="EMBL" id="CAJOBJ010001492">
    <property type="protein sequence ID" value="CAF3881858.1"/>
    <property type="molecule type" value="Genomic_DNA"/>
</dbReference>
<dbReference type="PROSITE" id="PS00162">
    <property type="entry name" value="ALPHA_CA_1"/>
    <property type="match status" value="1"/>
</dbReference>
<keyword evidence="5" id="KW-0272">Extracellular matrix</keyword>
<dbReference type="EC" id="4.2.1.1" evidence="4 11"/>
<dbReference type="InterPro" id="IPR018338">
    <property type="entry name" value="Carbonic_anhydrase_a-class_CS"/>
</dbReference>
<keyword evidence="8" id="KW-0325">Glycoprotein</keyword>
<dbReference type="OrthoDB" id="429145at2759"/>
<dbReference type="Proteomes" id="UP000676336">
    <property type="component" value="Unassembled WGS sequence"/>
</dbReference>
<evidence type="ECO:0000256" key="4">
    <source>
        <dbReference type="ARBA" id="ARBA00012925"/>
    </source>
</evidence>
<comment type="function">
    <text evidence="11">Reversible hydration of carbon dioxide.</text>
</comment>
<evidence type="ECO:0000256" key="8">
    <source>
        <dbReference type="ARBA" id="ARBA00023180"/>
    </source>
</evidence>
<dbReference type="Proteomes" id="UP000663855">
    <property type="component" value="Unassembled WGS sequence"/>
</dbReference>
<evidence type="ECO:0000256" key="7">
    <source>
        <dbReference type="ARBA" id="ARBA00022833"/>
    </source>
</evidence>
<protein>
    <recommendedName>
        <fullName evidence="4 11">Carbonic anhydrase</fullName>
        <ecNumber evidence="4 11">4.2.1.1</ecNumber>
    </recommendedName>
</protein>
<name>A0A815B9G2_9BILA</name>
<accession>A0A815B9G2</accession>
<dbReference type="EMBL" id="CAJNOV010010884">
    <property type="protein sequence ID" value="CAF1428093.1"/>
    <property type="molecule type" value="Genomic_DNA"/>
</dbReference>
<dbReference type="CDD" id="cd00326">
    <property type="entry name" value="alpha_CA"/>
    <property type="match status" value="1"/>
</dbReference>
<keyword evidence="9 11" id="KW-0456">Lyase</keyword>
<keyword evidence="11" id="KW-0732">Signal</keyword>
<comment type="catalytic activity">
    <reaction evidence="10 11">
        <text>hydrogencarbonate + H(+) = CO2 + H2O</text>
        <dbReference type="Rhea" id="RHEA:10748"/>
        <dbReference type="ChEBI" id="CHEBI:15377"/>
        <dbReference type="ChEBI" id="CHEBI:15378"/>
        <dbReference type="ChEBI" id="CHEBI:16526"/>
        <dbReference type="ChEBI" id="CHEBI:17544"/>
        <dbReference type="EC" id="4.2.1.1"/>
    </reaction>
</comment>
<evidence type="ECO:0000256" key="1">
    <source>
        <dbReference type="ARBA" id="ARBA00001947"/>
    </source>
</evidence>
<dbReference type="GO" id="GO:0005737">
    <property type="term" value="C:cytoplasm"/>
    <property type="evidence" value="ECO:0007669"/>
    <property type="project" value="TreeGrafter"/>
</dbReference>
<dbReference type="Proteomes" id="UP000681967">
    <property type="component" value="Unassembled WGS sequence"/>
</dbReference>
<dbReference type="InterPro" id="IPR036398">
    <property type="entry name" value="CA_dom_sf"/>
</dbReference>
<sequence length="322" mass="37670">LIVVPNMLKFILMTVLFLPIVVESKDRWTFENSKAWPTTYKYCGGNLQSPIDLNFQISHVDPRLKQLYFKELYSREPLELSNNGYSAQLELKNHYVLKNVAPESEDYKVEQIHFHWGHSEDYVNGSEHLLEGLPYPLEMHIVTYSSWFSNFSEAVKNTRALAVIGVFFEFGKEDNPLLEPIVKTLEHIQHKGQTVFIHGNFDLKALIDEKRLYRYYRYDGSLTNPPCYESVIWNVLPEPLQLSVKQLNAFLTLRAEKSQLIKNTYRSIQPLGSRKLFRSFYSLDIQEDDIQRKILVSKGHDQYSFANMKFSFVLISLLLFII</sequence>
<organism evidence="13 18">
    <name type="scientific">Rotaria magnacalcarata</name>
    <dbReference type="NCBI Taxonomy" id="392030"/>
    <lineage>
        <taxon>Eukaryota</taxon>
        <taxon>Metazoa</taxon>
        <taxon>Spiralia</taxon>
        <taxon>Gnathifera</taxon>
        <taxon>Rotifera</taxon>
        <taxon>Eurotatoria</taxon>
        <taxon>Bdelloidea</taxon>
        <taxon>Philodinida</taxon>
        <taxon>Philodinidae</taxon>
        <taxon>Rotaria</taxon>
    </lineage>
</organism>